<comment type="caution">
    <text evidence="1">The sequence shown here is derived from an EMBL/GenBank/DDBJ whole genome shotgun (WGS) entry which is preliminary data.</text>
</comment>
<dbReference type="AlphaFoldDB" id="A0A9P4LSU8"/>
<gene>
    <name evidence="1" type="ORF">EK21DRAFT_83741</name>
</gene>
<accession>A0A9P4LSU8</accession>
<protein>
    <submittedName>
        <fullName evidence="1">Uncharacterized protein</fullName>
    </submittedName>
</protein>
<name>A0A9P4LSU8_9PLEO</name>
<dbReference type="Proteomes" id="UP000799777">
    <property type="component" value="Unassembled WGS sequence"/>
</dbReference>
<proteinExistence type="predicted"/>
<dbReference type="EMBL" id="ML978154">
    <property type="protein sequence ID" value="KAF2036813.1"/>
    <property type="molecule type" value="Genomic_DNA"/>
</dbReference>
<sequence>MPPKPAAISITLYAPSLDITTNISIDLPKPDSTILGQIRTALGNIDQAYPYDLKHHPITAFTAIHHKQIVLVGTCYCETPLDAKLRDTLIVQPGAAEEAWMGLTANQRREYVQSLTSKEKKTESKTYITLPLFHARTYITSLNTPPSPTSSLAIIAANWTESLDAILGFTGMVRPEREPEDWDPELLAALALLSEALIGQGMAASGLIIDAVKRRAAKAGGAVIVVKEDIVNVGKGLYARVMD</sequence>
<dbReference type="OrthoDB" id="3797750at2759"/>
<organism evidence="1 2">
    <name type="scientific">Setomelanomma holmii</name>
    <dbReference type="NCBI Taxonomy" id="210430"/>
    <lineage>
        <taxon>Eukaryota</taxon>
        <taxon>Fungi</taxon>
        <taxon>Dikarya</taxon>
        <taxon>Ascomycota</taxon>
        <taxon>Pezizomycotina</taxon>
        <taxon>Dothideomycetes</taxon>
        <taxon>Pleosporomycetidae</taxon>
        <taxon>Pleosporales</taxon>
        <taxon>Pleosporineae</taxon>
        <taxon>Phaeosphaeriaceae</taxon>
        <taxon>Setomelanomma</taxon>
    </lineage>
</organism>
<evidence type="ECO:0000313" key="1">
    <source>
        <dbReference type="EMBL" id="KAF2036813.1"/>
    </source>
</evidence>
<reference evidence="1" key="1">
    <citation type="journal article" date="2020" name="Stud. Mycol.">
        <title>101 Dothideomycetes genomes: a test case for predicting lifestyles and emergence of pathogens.</title>
        <authorList>
            <person name="Haridas S."/>
            <person name="Albert R."/>
            <person name="Binder M."/>
            <person name="Bloem J."/>
            <person name="Labutti K."/>
            <person name="Salamov A."/>
            <person name="Andreopoulos B."/>
            <person name="Baker S."/>
            <person name="Barry K."/>
            <person name="Bills G."/>
            <person name="Bluhm B."/>
            <person name="Cannon C."/>
            <person name="Castanera R."/>
            <person name="Culley D."/>
            <person name="Daum C."/>
            <person name="Ezra D."/>
            <person name="Gonzalez J."/>
            <person name="Henrissat B."/>
            <person name="Kuo A."/>
            <person name="Liang C."/>
            <person name="Lipzen A."/>
            <person name="Lutzoni F."/>
            <person name="Magnuson J."/>
            <person name="Mondo S."/>
            <person name="Nolan M."/>
            <person name="Ohm R."/>
            <person name="Pangilinan J."/>
            <person name="Park H.-J."/>
            <person name="Ramirez L."/>
            <person name="Alfaro M."/>
            <person name="Sun H."/>
            <person name="Tritt A."/>
            <person name="Yoshinaga Y."/>
            <person name="Zwiers L.-H."/>
            <person name="Turgeon B."/>
            <person name="Goodwin S."/>
            <person name="Spatafora J."/>
            <person name="Crous P."/>
            <person name="Grigoriev I."/>
        </authorList>
    </citation>
    <scope>NUCLEOTIDE SEQUENCE</scope>
    <source>
        <strain evidence="1">CBS 110217</strain>
    </source>
</reference>
<evidence type="ECO:0000313" key="2">
    <source>
        <dbReference type="Proteomes" id="UP000799777"/>
    </source>
</evidence>
<keyword evidence="2" id="KW-1185">Reference proteome</keyword>